<keyword evidence="3" id="KW-0862">Zinc</keyword>
<evidence type="ECO:0000313" key="7">
    <source>
        <dbReference type="Ensembl" id="ENSDLAP00005038380.2"/>
    </source>
</evidence>
<dbReference type="Pfam" id="PF13639">
    <property type="entry name" value="zf-RING_2"/>
    <property type="match status" value="1"/>
</dbReference>
<dbReference type="PROSITE" id="PS50089">
    <property type="entry name" value="ZF_RING_2"/>
    <property type="match status" value="1"/>
</dbReference>
<dbReference type="InterPro" id="IPR056870">
    <property type="entry name" value="TTC3/DZIP3/RBM44-like_helical"/>
</dbReference>
<dbReference type="PRINTS" id="PR01217">
    <property type="entry name" value="PRICHEXTENSN"/>
</dbReference>
<feature type="region of interest" description="Disordered" evidence="5">
    <location>
        <begin position="132"/>
        <end position="159"/>
    </location>
</feature>
<organism evidence="7 8">
    <name type="scientific">Dicentrarchus labrax</name>
    <name type="common">European seabass</name>
    <name type="synonym">Morone labrax</name>
    <dbReference type="NCBI Taxonomy" id="13489"/>
    <lineage>
        <taxon>Eukaryota</taxon>
        <taxon>Metazoa</taxon>
        <taxon>Chordata</taxon>
        <taxon>Craniata</taxon>
        <taxon>Vertebrata</taxon>
        <taxon>Euteleostomi</taxon>
        <taxon>Actinopterygii</taxon>
        <taxon>Neopterygii</taxon>
        <taxon>Teleostei</taxon>
        <taxon>Neoteleostei</taxon>
        <taxon>Acanthomorphata</taxon>
        <taxon>Eupercaria</taxon>
        <taxon>Moronidae</taxon>
        <taxon>Dicentrarchus</taxon>
    </lineage>
</organism>
<evidence type="ECO:0000259" key="6">
    <source>
        <dbReference type="PROSITE" id="PS50089"/>
    </source>
</evidence>
<feature type="region of interest" description="Disordered" evidence="5">
    <location>
        <begin position="391"/>
        <end position="485"/>
    </location>
</feature>
<dbReference type="SUPFAM" id="SSF57850">
    <property type="entry name" value="RING/U-box"/>
    <property type="match status" value="1"/>
</dbReference>
<dbReference type="PANTHER" id="PTHR15727">
    <property type="entry name" value="RING FINGER PROTEIN 214"/>
    <property type="match status" value="1"/>
</dbReference>
<evidence type="ECO:0000256" key="4">
    <source>
        <dbReference type="PROSITE-ProRule" id="PRU00175"/>
    </source>
</evidence>
<feature type="compositionally biased region" description="Basic and acidic residues" evidence="5">
    <location>
        <begin position="190"/>
        <end position="218"/>
    </location>
</feature>
<protein>
    <recommendedName>
        <fullName evidence="6">RING-type domain-containing protein</fullName>
    </recommendedName>
</protein>
<dbReference type="Ensembl" id="ENSDLAT00005040991.2">
    <property type="protein sequence ID" value="ENSDLAP00005038380.2"/>
    <property type="gene ID" value="ENSDLAG00005017130.2"/>
</dbReference>
<dbReference type="Proteomes" id="UP000694389">
    <property type="component" value="Unassembled WGS sequence"/>
</dbReference>
<keyword evidence="1" id="KW-0479">Metal-binding</keyword>
<feature type="domain" description="RING-type" evidence="6">
    <location>
        <begin position="587"/>
        <end position="628"/>
    </location>
</feature>
<dbReference type="GeneTree" id="ENSGT00940000159470"/>
<keyword evidence="8" id="KW-1185">Reference proteome</keyword>
<keyword evidence="2 4" id="KW-0863">Zinc-finger</keyword>
<reference evidence="7" key="1">
    <citation type="submission" date="2025-08" db="UniProtKB">
        <authorList>
            <consortium name="Ensembl"/>
        </authorList>
    </citation>
    <scope>IDENTIFICATION</scope>
</reference>
<dbReference type="GO" id="GO:0008270">
    <property type="term" value="F:zinc ion binding"/>
    <property type="evidence" value="ECO:0007669"/>
    <property type="project" value="UniProtKB-KW"/>
</dbReference>
<feature type="region of interest" description="Disordered" evidence="5">
    <location>
        <begin position="190"/>
        <end position="226"/>
    </location>
</feature>
<feature type="region of interest" description="Disordered" evidence="5">
    <location>
        <begin position="547"/>
        <end position="579"/>
    </location>
</feature>
<feature type="region of interest" description="Disordered" evidence="5">
    <location>
        <begin position="24"/>
        <end position="43"/>
    </location>
</feature>
<dbReference type="Pfam" id="PF24905">
    <property type="entry name" value="TTC3_9th"/>
    <property type="match status" value="1"/>
</dbReference>
<feature type="compositionally biased region" description="Pro residues" evidence="5">
    <location>
        <begin position="553"/>
        <end position="570"/>
    </location>
</feature>
<proteinExistence type="predicted"/>
<evidence type="ECO:0000256" key="2">
    <source>
        <dbReference type="ARBA" id="ARBA00022771"/>
    </source>
</evidence>
<dbReference type="InterPro" id="IPR001841">
    <property type="entry name" value="Znf_RING"/>
</dbReference>
<feature type="compositionally biased region" description="Pro residues" evidence="5">
    <location>
        <begin position="408"/>
        <end position="424"/>
    </location>
</feature>
<dbReference type="CDD" id="cd16477">
    <property type="entry name" value="RING-H2_RNF214"/>
    <property type="match status" value="1"/>
</dbReference>
<feature type="compositionally biased region" description="Pro residues" evidence="5">
    <location>
        <begin position="449"/>
        <end position="477"/>
    </location>
</feature>
<reference evidence="7" key="2">
    <citation type="submission" date="2025-09" db="UniProtKB">
        <authorList>
            <consortium name="Ensembl"/>
        </authorList>
    </citation>
    <scope>IDENTIFICATION</scope>
</reference>
<feature type="compositionally biased region" description="Pro residues" evidence="5">
    <location>
        <begin position="32"/>
        <end position="43"/>
    </location>
</feature>
<evidence type="ECO:0000256" key="5">
    <source>
        <dbReference type="SAM" id="MobiDB-lite"/>
    </source>
</evidence>
<dbReference type="PANTHER" id="PTHR15727:SF3">
    <property type="entry name" value="RING FINGER PROTEIN 214"/>
    <property type="match status" value="1"/>
</dbReference>
<dbReference type="Gene3D" id="3.30.40.10">
    <property type="entry name" value="Zinc/RING finger domain, C3HC4 (zinc finger)"/>
    <property type="match status" value="1"/>
</dbReference>
<accession>A0A8C4H8I1</accession>
<evidence type="ECO:0000256" key="3">
    <source>
        <dbReference type="ARBA" id="ARBA00022833"/>
    </source>
</evidence>
<dbReference type="GO" id="GO:0004842">
    <property type="term" value="F:ubiquitin-protein transferase activity"/>
    <property type="evidence" value="ECO:0007669"/>
    <property type="project" value="TreeGrafter"/>
</dbReference>
<evidence type="ECO:0000256" key="1">
    <source>
        <dbReference type="ARBA" id="ARBA00022723"/>
    </source>
</evidence>
<name>A0A8C4H8I1_DICLA</name>
<dbReference type="AlphaFoldDB" id="A0A8C4H8I1"/>
<gene>
    <name evidence="7" type="primary">rnf214</name>
</gene>
<dbReference type="InterPro" id="IPR013083">
    <property type="entry name" value="Znf_RING/FYVE/PHD"/>
</dbReference>
<sequence>MITRSFLPPYSAHTESWKHHALPATAPLGLPSSPPPPPPPPPHLLYDGRLQEQVLPVLQLLEVGVRRRRVPGCVRHVRVVPAVDDLLQKVQAVQTDSTTKELGINTESDWESQVTAMLEYSSSLTGQYDSMMRKQGEDEVSHEKDKQQLHKRKEEATRQHQALLDKLESLRVKLQLNNSKATRKNFLAKKQEMTSEKNRAEEERNRLAKELEESERKLTALTEEQSEEQRRWQEELDELRQEMERVRKEAQEAELLALQDEIAAVEKQRDVAMGHIEAWLSEVGQYLNALRVEFPQQYPHERQKWEKKEGLVRKNQAELQSRFQEVLQQLQQGRELESLPRINVPSLPQVPMADLRFNQVMQSLVRPQFTPPPPQQQVNRPFLSQRHPHFYQQYQPPHHPQYRHRYHLPPPQHHFQPPFPPRHQPPQQFQPLPPPQPQFQPHIRVPLRVTPPPSLSPSPSPPVQPIHPVVPSPPPPAAAAAAGAATSAPAGKLDKVLEKLGTRFPQCNRAQLTSLLQQVKSSRGTLAGMSMEEVIEQVGFKLVQNERSAPGPISRPAPPGPIQRPAPPPQRAAAAGGGQPAGARKLCLMCQNHVDPESRHPLSCSHTIHKDCIKVWLQSSKNNSCPFCPGK</sequence>
<evidence type="ECO:0000313" key="8">
    <source>
        <dbReference type="Proteomes" id="UP000694389"/>
    </source>
</evidence>